<feature type="transmembrane region" description="Helical" evidence="5">
    <location>
        <begin position="62"/>
        <end position="79"/>
    </location>
</feature>
<gene>
    <name evidence="7" type="ORF">NEF87_002162</name>
</gene>
<dbReference type="InterPro" id="IPR051784">
    <property type="entry name" value="Nod_factor_ABC_transporter"/>
</dbReference>
<reference evidence="7" key="1">
    <citation type="submission" date="2022-09" db="EMBL/GenBank/DDBJ databases">
        <title>Actin cytoskeleton and complex cell architecture in an #Asgard archaeon.</title>
        <authorList>
            <person name="Ponce Toledo R.I."/>
            <person name="Schleper C."/>
            <person name="Rodrigues Oliveira T."/>
            <person name="Wollweber F."/>
            <person name="Xu J."/>
            <person name="Rittmann S."/>
            <person name="Klingl A."/>
            <person name="Pilhofer M."/>
        </authorList>
    </citation>
    <scope>NUCLEOTIDE SEQUENCE</scope>
    <source>
        <strain evidence="7">B-35</strain>
    </source>
</reference>
<dbReference type="InterPro" id="IPR013525">
    <property type="entry name" value="ABC2_TM"/>
</dbReference>
<feature type="transmembrane region" description="Helical" evidence="5">
    <location>
        <begin position="171"/>
        <end position="193"/>
    </location>
</feature>
<keyword evidence="3 5" id="KW-1133">Transmembrane helix</keyword>
<feature type="transmembrane region" description="Helical" evidence="5">
    <location>
        <begin position="100"/>
        <end position="122"/>
    </location>
</feature>
<feature type="transmembrane region" description="Helical" evidence="5">
    <location>
        <begin position="21"/>
        <end position="42"/>
    </location>
</feature>
<dbReference type="InterPro" id="IPR000412">
    <property type="entry name" value="ABC_2_transport"/>
</dbReference>
<keyword evidence="8" id="KW-1185">Reference proteome</keyword>
<dbReference type="PROSITE" id="PS51012">
    <property type="entry name" value="ABC_TM2"/>
    <property type="match status" value="1"/>
</dbReference>
<feature type="transmembrane region" description="Helical" evidence="5">
    <location>
        <begin position="223"/>
        <end position="245"/>
    </location>
</feature>
<evidence type="ECO:0000256" key="2">
    <source>
        <dbReference type="ARBA" id="ARBA00022692"/>
    </source>
</evidence>
<evidence type="ECO:0000259" key="6">
    <source>
        <dbReference type="PROSITE" id="PS51012"/>
    </source>
</evidence>
<dbReference type="PIRSF" id="PIRSF006648">
    <property type="entry name" value="DrrB"/>
    <property type="match status" value="1"/>
</dbReference>
<dbReference type="Pfam" id="PF01061">
    <property type="entry name" value="ABC2_membrane"/>
    <property type="match status" value="1"/>
</dbReference>
<feature type="transmembrane region" description="Helical" evidence="5">
    <location>
        <begin position="134"/>
        <end position="159"/>
    </location>
</feature>
<organism evidence="7 8">
    <name type="scientific">Candidatus Lokiarchaeum ossiferum</name>
    <dbReference type="NCBI Taxonomy" id="2951803"/>
    <lineage>
        <taxon>Archaea</taxon>
        <taxon>Promethearchaeati</taxon>
        <taxon>Promethearchaeota</taxon>
        <taxon>Promethearchaeia</taxon>
        <taxon>Promethearchaeales</taxon>
        <taxon>Promethearchaeaceae</taxon>
        <taxon>Candidatus Lokiarchaeum</taxon>
    </lineage>
</organism>
<proteinExistence type="predicted"/>
<dbReference type="PANTHER" id="PTHR43229:SF2">
    <property type="entry name" value="NODULATION PROTEIN J"/>
    <property type="match status" value="1"/>
</dbReference>
<evidence type="ECO:0000256" key="4">
    <source>
        <dbReference type="ARBA" id="ARBA00023136"/>
    </source>
</evidence>
<sequence length="251" mass="27717">MEFQRIRAIVKMEIKRQLRDPLTLFITTLMVPALIVVMGLSLDSVYSWSPDYSVFEIMFPGFLAYGCLLTIFDVAGSVATEKELGVQIRLITSPLSSSEYIFAQLIAYTIKPLVQAIIGIPLGYLVGYRPDISVMGYILIVVFLIILTFCSVGFGLITASLVKNAGAAQGLAFAFIVPQQIFGSFIPAAFFGLEKFAWVLPSFYATDGIGLIFAGTNLLDSQIWLRMLLLCTISLVIYVIGTFLFEKNKKS</sequence>
<evidence type="ECO:0000313" key="8">
    <source>
        <dbReference type="Proteomes" id="UP001208689"/>
    </source>
</evidence>
<comment type="subcellular location">
    <subcellularLocation>
        <location evidence="1">Membrane</location>
        <topology evidence="1">Multi-pass membrane protein</topology>
    </subcellularLocation>
</comment>
<dbReference type="InterPro" id="IPR047817">
    <property type="entry name" value="ABC2_TM_bact-type"/>
</dbReference>
<name>A0ABY6HU52_9ARCH</name>
<keyword evidence="4 5" id="KW-0472">Membrane</keyword>
<protein>
    <recommendedName>
        <fullName evidence="6">ABC transmembrane type-2 domain-containing protein</fullName>
    </recommendedName>
</protein>
<evidence type="ECO:0000256" key="5">
    <source>
        <dbReference type="SAM" id="Phobius"/>
    </source>
</evidence>
<accession>A0ABY6HU52</accession>
<keyword evidence="2 5" id="KW-0812">Transmembrane</keyword>
<feature type="domain" description="ABC transmembrane type-2" evidence="6">
    <location>
        <begin position="23"/>
        <end position="248"/>
    </location>
</feature>
<dbReference type="Proteomes" id="UP001208689">
    <property type="component" value="Chromosome"/>
</dbReference>
<dbReference type="PANTHER" id="PTHR43229">
    <property type="entry name" value="NODULATION PROTEIN J"/>
    <property type="match status" value="1"/>
</dbReference>
<evidence type="ECO:0000313" key="7">
    <source>
        <dbReference type="EMBL" id="UYP45877.1"/>
    </source>
</evidence>
<dbReference type="EMBL" id="CP104013">
    <property type="protein sequence ID" value="UYP45877.1"/>
    <property type="molecule type" value="Genomic_DNA"/>
</dbReference>
<evidence type="ECO:0000256" key="1">
    <source>
        <dbReference type="ARBA" id="ARBA00004141"/>
    </source>
</evidence>
<evidence type="ECO:0000256" key="3">
    <source>
        <dbReference type="ARBA" id="ARBA00022989"/>
    </source>
</evidence>